<dbReference type="Pfam" id="PF00512">
    <property type="entry name" value="HisKA"/>
    <property type="match status" value="1"/>
</dbReference>
<proteinExistence type="predicted"/>
<keyword evidence="4" id="KW-0597">Phosphoprotein</keyword>
<evidence type="ECO:0000256" key="6">
    <source>
        <dbReference type="ARBA" id="ARBA00022692"/>
    </source>
</evidence>
<dbReference type="Pfam" id="PF00672">
    <property type="entry name" value="HAMP"/>
    <property type="match status" value="1"/>
</dbReference>
<accession>A0A1T4KC48</accession>
<dbReference type="SMART" id="SM00388">
    <property type="entry name" value="HisKA"/>
    <property type="match status" value="1"/>
</dbReference>
<dbReference type="EMBL" id="MTSM01000005">
    <property type="protein sequence ID" value="OPX55984.1"/>
    <property type="molecule type" value="Genomic_DNA"/>
</dbReference>
<evidence type="ECO:0000256" key="5">
    <source>
        <dbReference type="ARBA" id="ARBA00022679"/>
    </source>
</evidence>
<evidence type="ECO:0000259" key="13">
    <source>
        <dbReference type="PROSITE" id="PS50885"/>
    </source>
</evidence>
<dbReference type="GO" id="GO:0005886">
    <property type="term" value="C:plasma membrane"/>
    <property type="evidence" value="ECO:0007669"/>
    <property type="project" value="UniProtKB-ARBA"/>
</dbReference>
<dbReference type="Gene3D" id="3.30.565.10">
    <property type="entry name" value="Histidine kinase-like ATPase, C-terminal domain"/>
    <property type="match status" value="1"/>
</dbReference>
<dbReference type="Gene3D" id="1.10.287.130">
    <property type="match status" value="1"/>
</dbReference>
<dbReference type="PRINTS" id="PR00344">
    <property type="entry name" value="BCTRLSENSOR"/>
</dbReference>
<protein>
    <recommendedName>
        <fullName evidence="3">histidine kinase</fullName>
        <ecNumber evidence="3">2.7.13.3</ecNumber>
    </recommendedName>
</protein>
<evidence type="ECO:0000256" key="2">
    <source>
        <dbReference type="ARBA" id="ARBA00004370"/>
    </source>
</evidence>
<keyword evidence="6 11" id="KW-0812">Transmembrane</keyword>
<dbReference type="SMART" id="SM00387">
    <property type="entry name" value="HATPase_c"/>
    <property type="match status" value="1"/>
</dbReference>
<evidence type="ECO:0000256" key="4">
    <source>
        <dbReference type="ARBA" id="ARBA00022553"/>
    </source>
</evidence>
<dbReference type="InterPro" id="IPR004358">
    <property type="entry name" value="Sig_transdc_His_kin-like_C"/>
</dbReference>
<evidence type="ECO:0000313" key="15">
    <source>
        <dbReference type="Proteomes" id="UP000191418"/>
    </source>
</evidence>
<dbReference type="Pfam" id="PF02518">
    <property type="entry name" value="HATPase_c"/>
    <property type="match status" value="1"/>
</dbReference>
<evidence type="ECO:0000259" key="12">
    <source>
        <dbReference type="PROSITE" id="PS50109"/>
    </source>
</evidence>
<dbReference type="InterPro" id="IPR005467">
    <property type="entry name" value="His_kinase_dom"/>
</dbReference>
<dbReference type="Proteomes" id="UP000191418">
    <property type="component" value="Unassembled WGS sequence"/>
</dbReference>
<dbReference type="SUPFAM" id="SSF55874">
    <property type="entry name" value="ATPase domain of HSP90 chaperone/DNA topoisomerase II/histidine kinase"/>
    <property type="match status" value="1"/>
</dbReference>
<comment type="caution">
    <text evidence="14">The sequence shown here is derived from an EMBL/GenBank/DDBJ whole genome shotgun (WGS) entry which is preliminary data.</text>
</comment>
<keyword evidence="15" id="KW-1185">Reference proteome</keyword>
<keyword evidence="7" id="KW-0418">Kinase</keyword>
<dbReference type="InterPro" id="IPR050428">
    <property type="entry name" value="TCS_sensor_his_kinase"/>
</dbReference>
<evidence type="ECO:0000256" key="7">
    <source>
        <dbReference type="ARBA" id="ARBA00022777"/>
    </source>
</evidence>
<evidence type="ECO:0000256" key="11">
    <source>
        <dbReference type="SAM" id="Phobius"/>
    </source>
</evidence>
<keyword evidence="8 11" id="KW-1133">Transmembrane helix</keyword>
<dbReference type="PANTHER" id="PTHR45436:SF8">
    <property type="entry name" value="HISTIDINE KINASE"/>
    <property type="match status" value="1"/>
</dbReference>
<reference evidence="14 15" key="1">
    <citation type="submission" date="2017-01" db="EMBL/GenBank/DDBJ databases">
        <title>Genome Sequencing of a Marine Spirillum, Oceanospirillum multiglobuliferum ATCC 33336, from Japan.</title>
        <authorList>
            <person name="Carney J.G."/>
            <person name="Trachtenberg A.M."/>
            <person name="Rheaume B.A."/>
            <person name="Linnane J.D."/>
            <person name="Pitts N.L."/>
            <person name="Mykles D.L."/>
            <person name="Maclea K.S."/>
        </authorList>
    </citation>
    <scope>NUCLEOTIDE SEQUENCE [LARGE SCALE GENOMIC DNA]</scope>
    <source>
        <strain evidence="14 15">ATCC 33336</strain>
    </source>
</reference>
<sequence>MITKTQHTSGYLNFYLGALLLFSYLFFAALADFFLYQSLVGQDRHLIEARLNNYQRILTHAGADKLVEVIEQEQLVDALWLVELKHNRQVQFSNQSLEEADGVKRLVNPQWPILETSGKRWFVQETSLRAGEKAWQLTLGLSSLPRQQQQEGYRWAIVLTLLPLYLISLLLLYWLNYRTLRPIRDLIDTVARIQSGQHLSERVPERAQHTELDRLVQQTNRFLANNERLIQGMKATLDNVAHDLRTPLARQRLRIEQLLLTPSIQAQADLYDNVADLIEDTERIEQMLTTLMDISEAESGLMTLHLTVFEVKPLLEQLLELYEFVAEETQITLSLDCEGGTTLRADQNRLRQVLSNLLDNAIKYSPEKGQVKLWVEVTAQQLWVHVDDSGQGVAEQDLPFIFDRLYRADISRTTKGLGLGLSLVKAVVEAHQGQVQVHNLQPNGCRFSLGLPLSLG</sequence>
<keyword evidence="9" id="KW-0902">Two-component regulatory system</keyword>
<dbReference type="InterPro" id="IPR036097">
    <property type="entry name" value="HisK_dim/P_sf"/>
</dbReference>
<dbReference type="PROSITE" id="PS50885">
    <property type="entry name" value="HAMP"/>
    <property type="match status" value="1"/>
</dbReference>
<dbReference type="SUPFAM" id="SSF47384">
    <property type="entry name" value="Homodimeric domain of signal transducing histidine kinase"/>
    <property type="match status" value="1"/>
</dbReference>
<feature type="domain" description="Histidine kinase" evidence="12">
    <location>
        <begin position="239"/>
        <end position="455"/>
    </location>
</feature>
<dbReference type="Gene3D" id="6.10.340.10">
    <property type="match status" value="1"/>
</dbReference>
<gene>
    <name evidence="14" type="ORF">BTE48_05310</name>
</gene>
<dbReference type="EC" id="2.7.13.3" evidence="3"/>
<dbReference type="FunFam" id="3.30.565.10:FF:000006">
    <property type="entry name" value="Sensor histidine kinase WalK"/>
    <property type="match status" value="1"/>
</dbReference>
<dbReference type="OrthoDB" id="9809766at2"/>
<evidence type="ECO:0000256" key="8">
    <source>
        <dbReference type="ARBA" id="ARBA00022989"/>
    </source>
</evidence>
<evidence type="ECO:0000256" key="9">
    <source>
        <dbReference type="ARBA" id="ARBA00023012"/>
    </source>
</evidence>
<dbReference type="STRING" id="64969.SAMN02745127_00021"/>
<keyword evidence="10 11" id="KW-0472">Membrane</keyword>
<feature type="domain" description="HAMP" evidence="13">
    <location>
        <begin position="177"/>
        <end position="231"/>
    </location>
</feature>
<comment type="subcellular location">
    <subcellularLocation>
        <location evidence="2">Membrane</location>
    </subcellularLocation>
</comment>
<comment type="catalytic activity">
    <reaction evidence="1">
        <text>ATP + protein L-histidine = ADP + protein N-phospho-L-histidine.</text>
        <dbReference type="EC" id="2.7.13.3"/>
    </reaction>
</comment>
<evidence type="ECO:0000256" key="3">
    <source>
        <dbReference type="ARBA" id="ARBA00012438"/>
    </source>
</evidence>
<evidence type="ECO:0000256" key="10">
    <source>
        <dbReference type="ARBA" id="ARBA00023136"/>
    </source>
</evidence>
<feature type="transmembrane region" description="Helical" evidence="11">
    <location>
        <begin position="155"/>
        <end position="175"/>
    </location>
</feature>
<feature type="transmembrane region" description="Helical" evidence="11">
    <location>
        <begin position="12"/>
        <end position="36"/>
    </location>
</feature>
<dbReference type="GO" id="GO:0000155">
    <property type="term" value="F:phosphorelay sensor kinase activity"/>
    <property type="evidence" value="ECO:0007669"/>
    <property type="project" value="InterPro"/>
</dbReference>
<dbReference type="InterPro" id="IPR003661">
    <property type="entry name" value="HisK_dim/P_dom"/>
</dbReference>
<dbReference type="CDD" id="cd00082">
    <property type="entry name" value="HisKA"/>
    <property type="match status" value="1"/>
</dbReference>
<evidence type="ECO:0000313" key="14">
    <source>
        <dbReference type="EMBL" id="OPX55984.1"/>
    </source>
</evidence>
<keyword evidence="5" id="KW-0808">Transferase</keyword>
<evidence type="ECO:0000256" key="1">
    <source>
        <dbReference type="ARBA" id="ARBA00000085"/>
    </source>
</evidence>
<dbReference type="PANTHER" id="PTHR45436">
    <property type="entry name" value="SENSOR HISTIDINE KINASE YKOH"/>
    <property type="match status" value="1"/>
</dbReference>
<dbReference type="RefSeq" id="WP_078743660.1">
    <property type="nucleotide sequence ID" value="NZ_FUXG01000001.1"/>
</dbReference>
<dbReference type="PROSITE" id="PS50109">
    <property type="entry name" value="HIS_KIN"/>
    <property type="match status" value="1"/>
</dbReference>
<dbReference type="InterPro" id="IPR036890">
    <property type="entry name" value="HATPase_C_sf"/>
</dbReference>
<name>A0A1T4KC48_9GAMM</name>
<organism evidence="14 15">
    <name type="scientific">Oceanospirillum multiglobuliferum</name>
    <dbReference type="NCBI Taxonomy" id="64969"/>
    <lineage>
        <taxon>Bacteria</taxon>
        <taxon>Pseudomonadati</taxon>
        <taxon>Pseudomonadota</taxon>
        <taxon>Gammaproteobacteria</taxon>
        <taxon>Oceanospirillales</taxon>
        <taxon>Oceanospirillaceae</taxon>
        <taxon>Oceanospirillum</taxon>
    </lineage>
</organism>
<dbReference type="AlphaFoldDB" id="A0A1T4KC48"/>
<dbReference type="InterPro" id="IPR003660">
    <property type="entry name" value="HAMP_dom"/>
</dbReference>
<dbReference type="InterPro" id="IPR003594">
    <property type="entry name" value="HATPase_dom"/>
</dbReference>